<dbReference type="Proteomes" id="UP000029641">
    <property type="component" value="Unassembled WGS sequence"/>
</dbReference>
<dbReference type="eggNOG" id="ENOG5032UVG">
    <property type="taxonomic scope" value="Bacteria"/>
</dbReference>
<comment type="caution">
    <text evidence="2">The sequence shown here is derived from an EMBL/GenBank/DDBJ whole genome shotgun (WGS) entry which is preliminary data.</text>
</comment>
<evidence type="ECO:0000313" key="5">
    <source>
        <dbReference type="Proteomes" id="UP000030184"/>
    </source>
</evidence>
<proteinExistence type="predicted"/>
<evidence type="ECO:0000313" key="1">
    <source>
        <dbReference type="EMBL" id="GAL66775.1"/>
    </source>
</evidence>
<evidence type="ECO:0000313" key="4">
    <source>
        <dbReference type="Proteomes" id="UP000029646"/>
    </source>
</evidence>
<dbReference type="EMBL" id="BBNY01000074">
    <property type="protein sequence ID" value="GAL90506.1"/>
    <property type="molecule type" value="Genomic_DNA"/>
</dbReference>
<dbReference type="Proteomes" id="UP000029646">
    <property type="component" value="Unassembled WGS sequence"/>
</dbReference>
<gene>
    <name evidence="1" type="ORF">JCM19301_1319</name>
    <name evidence="2" type="ORF">JCM19302_3560</name>
    <name evidence="3" type="ORF">JCM19538_271</name>
</gene>
<evidence type="ECO:0000313" key="2">
    <source>
        <dbReference type="EMBL" id="GAL70438.1"/>
    </source>
</evidence>
<dbReference type="STRING" id="504487.JCM19538_271"/>
<dbReference type="EMBL" id="BBNS01000005">
    <property type="protein sequence ID" value="GAL70438.1"/>
    <property type="molecule type" value="Genomic_DNA"/>
</dbReference>
<organism evidence="2 4">
    <name type="scientific">Jejuia pallidilutea</name>
    <dbReference type="NCBI Taxonomy" id="504487"/>
    <lineage>
        <taxon>Bacteria</taxon>
        <taxon>Pseudomonadati</taxon>
        <taxon>Bacteroidota</taxon>
        <taxon>Flavobacteriia</taxon>
        <taxon>Flavobacteriales</taxon>
        <taxon>Flavobacteriaceae</taxon>
        <taxon>Jejuia</taxon>
    </lineage>
</organism>
<reference evidence="5" key="1">
    <citation type="journal article" date="2014" name="Genome Announc.">
        <title>Draft Genome Sequence of Marine Flavobacterium Jejuia pallidilutea Strain 11shimoA1 and Pigmentation Mutants.</title>
        <authorList>
            <person name="Takatani N."/>
            <person name="Nakanishi M."/>
            <person name="Meirelles P."/>
            <person name="Mino S."/>
            <person name="Suda W."/>
            <person name="Oshima K."/>
            <person name="Hattori M."/>
            <person name="Ohkuma M."/>
            <person name="Hosokawa M."/>
            <person name="Miyashita K."/>
            <person name="Thompson F.L."/>
            <person name="Niwa A."/>
            <person name="Sawabe T."/>
            <person name="Sawabe T."/>
        </authorList>
    </citation>
    <scope>NUCLEOTIDE SEQUENCE [LARGE SCALE GENOMIC DNA]</scope>
    <source>
        <strain evidence="5">JCM 19538</strain>
    </source>
</reference>
<name>A0A090W2M8_9FLAO</name>
<dbReference type="AlphaFoldDB" id="A0A090W2M8"/>
<dbReference type="Proteomes" id="UP000030184">
    <property type="component" value="Unassembled WGS sequence"/>
</dbReference>
<dbReference type="EMBL" id="BBNR01000006">
    <property type="protein sequence ID" value="GAL66775.1"/>
    <property type="molecule type" value="Genomic_DNA"/>
</dbReference>
<accession>A0A090W2M8</accession>
<dbReference type="OrthoDB" id="1144359at2"/>
<protein>
    <submittedName>
        <fullName evidence="2">Uncharacterized protein</fullName>
    </submittedName>
</protein>
<sequence>MGMFYSYDLVGAKVFVFDEFMVNQIEEGVIITPKDNEILREIIDKHFTNKPVIYISNRHFSYSVDPLTYLGTSKIHNLLAIAIVSDKPIARDNALFESNFYDKPFEVFETLSLAMEWVHKIILHEYKEVKQLKQG</sequence>
<keyword evidence="5" id="KW-1185">Reference proteome</keyword>
<evidence type="ECO:0000313" key="3">
    <source>
        <dbReference type="EMBL" id="GAL90506.1"/>
    </source>
</evidence>